<keyword evidence="1" id="KW-1133">Transmembrane helix</keyword>
<dbReference type="Proteomes" id="UP000017813">
    <property type="component" value="Unassembled WGS sequence"/>
</dbReference>
<name>V9H5D5_9NEIS</name>
<comment type="caution">
    <text evidence="2">The sequence shown here is derived from an EMBL/GenBank/DDBJ whole genome shotgun (WGS) entry which is preliminary data.</text>
</comment>
<dbReference type="KEGG" id="smur:BWP33_07455"/>
<evidence type="ECO:0000256" key="1">
    <source>
        <dbReference type="SAM" id="Phobius"/>
    </source>
</evidence>
<organism evidence="2 3">
    <name type="scientific">Simonsiella muelleri ATCC 29453</name>
    <dbReference type="NCBI Taxonomy" id="641147"/>
    <lineage>
        <taxon>Bacteria</taxon>
        <taxon>Pseudomonadati</taxon>
        <taxon>Pseudomonadota</taxon>
        <taxon>Betaproteobacteria</taxon>
        <taxon>Neisseriales</taxon>
        <taxon>Neisseriaceae</taxon>
        <taxon>Simonsiella</taxon>
    </lineage>
</organism>
<reference evidence="2 3" key="2">
    <citation type="submission" date="2011-10" db="EMBL/GenBank/DDBJ databases">
        <title>The Genome Sequence of Simonsiella muelleri ATCC 29453.</title>
        <authorList>
            <consortium name="The Broad Institute Genome Sequencing Platform"/>
            <consortium name="The Broad Institute Genome Sequencing Center for Infectious Disease"/>
            <person name="Earl A."/>
            <person name="Ward D."/>
            <person name="Feldgarden M."/>
            <person name="Gevers D."/>
            <person name="Izard J."/>
            <person name="Baranova O.V."/>
            <person name="Blanton J.M."/>
            <person name="Tanner A.C."/>
            <person name="Dewhirst F."/>
            <person name="Young S.K."/>
            <person name="Zeng Q."/>
            <person name="Gargeya S."/>
            <person name="Fitzgerald M."/>
            <person name="Haas B."/>
            <person name="Abouelleil A."/>
            <person name="Alvarado L."/>
            <person name="Arachchi H.M."/>
            <person name="Berlin A."/>
            <person name="Brown A."/>
            <person name="Chapman S.B."/>
            <person name="Chen Z."/>
            <person name="Dunbar C."/>
            <person name="Freedman E."/>
            <person name="Gearin G."/>
            <person name="Goldberg J."/>
            <person name="Griggs A."/>
            <person name="Gujja S."/>
            <person name="Heiman D."/>
            <person name="Howarth C."/>
            <person name="Larson L."/>
            <person name="Lui A."/>
            <person name="MacDonald P.J.P."/>
            <person name="Montmayeur A."/>
            <person name="Murphy C."/>
            <person name="Neiman D."/>
            <person name="Pearson M."/>
            <person name="Priest M."/>
            <person name="Roberts A."/>
            <person name="Saif S."/>
            <person name="Shea T."/>
            <person name="Shenoy N."/>
            <person name="Sisk P."/>
            <person name="Stolte C."/>
            <person name="Sykes S."/>
            <person name="Wortman J."/>
            <person name="Nusbaum C."/>
            <person name="Birren B."/>
        </authorList>
    </citation>
    <scope>NUCLEOTIDE SEQUENCE [LARGE SCALE GENOMIC DNA]</scope>
    <source>
        <strain evidence="2 3">ATCC 29453</strain>
    </source>
</reference>
<dbReference type="EMBL" id="ADCY02000070">
    <property type="protein sequence ID" value="EFG29805.1"/>
    <property type="molecule type" value="Genomic_DNA"/>
</dbReference>
<evidence type="ECO:0000313" key="2">
    <source>
        <dbReference type="EMBL" id="EFG29805.1"/>
    </source>
</evidence>
<keyword evidence="1" id="KW-0472">Membrane</keyword>
<keyword evidence="1" id="KW-0812">Transmembrane</keyword>
<proteinExistence type="predicted"/>
<dbReference type="STRING" id="641147.HMPREF9021_02362"/>
<dbReference type="HOGENOM" id="CLU_2636102_0_0_4"/>
<accession>V9H5D5</accession>
<reference evidence="2 3" key="1">
    <citation type="submission" date="2010-03" db="EMBL/GenBank/DDBJ databases">
        <authorList>
            <consortium name="The Broad Institute Genome Sequencing Platform"/>
            <person name="Ward D."/>
            <person name="Earl A."/>
            <person name="Feldgarden M."/>
            <person name="Gevers D."/>
            <person name="Young S."/>
            <person name="Zeng Q."/>
            <person name="Koehrsen M."/>
            <person name="Alvarado L."/>
            <person name="Berlin A.M."/>
            <person name="Borenstein D."/>
            <person name="Chapman S.B."/>
            <person name="Chen Z."/>
            <person name="Engels R."/>
            <person name="Freedman E."/>
            <person name="Gellesch M."/>
            <person name="Goldberg J."/>
            <person name="Griggs A."/>
            <person name="Gujja S."/>
            <person name="Heilman E.R."/>
            <person name="Heiman D.I."/>
            <person name="Hepburn T.A."/>
            <person name="Howarth C."/>
            <person name="Jen D."/>
            <person name="Larson L."/>
            <person name="Mehta T."/>
            <person name="Park D."/>
            <person name="Pearson M."/>
            <person name="Richards J."/>
            <person name="Roberts A."/>
            <person name="Saif S."/>
            <person name="Shea T.D."/>
            <person name="Shenoy N."/>
            <person name="Sisk P."/>
            <person name="Stolte C."/>
            <person name="Sykes S.N."/>
            <person name="Walk T."/>
            <person name="White J."/>
            <person name="Yandava C."/>
            <person name="Izard J."/>
            <person name="Baranova O.V."/>
            <person name="Blanton J.M."/>
            <person name="Tanner A.C."/>
            <person name="Dewhirst F."/>
            <person name="Haas B."/>
            <person name="Nusbaum C."/>
            <person name="Birren B."/>
        </authorList>
    </citation>
    <scope>NUCLEOTIDE SEQUENCE [LARGE SCALE GENOMIC DNA]</scope>
    <source>
        <strain evidence="2 3">ATCC 29453</strain>
    </source>
</reference>
<feature type="transmembrane region" description="Helical" evidence="1">
    <location>
        <begin position="12"/>
        <end position="37"/>
    </location>
</feature>
<evidence type="ECO:0000313" key="3">
    <source>
        <dbReference type="Proteomes" id="UP000017813"/>
    </source>
</evidence>
<protein>
    <submittedName>
        <fullName evidence="2">Uncharacterized protein</fullName>
    </submittedName>
</protein>
<sequence>MLAVMEFLSQNMIWIGFILLSPILYRFAYAMTLWLYAKFGYNQKDIIIKHFHNGKLVSETIIKADSSQPLLVKKYTE</sequence>
<gene>
    <name evidence="2" type="ORF">HMPREF9021_02362</name>
</gene>
<keyword evidence="3" id="KW-1185">Reference proteome</keyword>
<dbReference type="RefSeq" id="WP_002643091.1">
    <property type="nucleotide sequence ID" value="NZ_CP019448.1"/>
</dbReference>
<dbReference type="AlphaFoldDB" id="V9H5D5"/>